<dbReference type="InterPro" id="IPR029058">
    <property type="entry name" value="AB_hydrolase_fold"/>
</dbReference>
<evidence type="ECO:0000259" key="1">
    <source>
        <dbReference type="Pfam" id="PF00135"/>
    </source>
</evidence>
<evidence type="ECO:0000313" key="2">
    <source>
        <dbReference type="EMBL" id="KAE9397189.1"/>
    </source>
</evidence>
<feature type="domain" description="Carboxylesterase type B" evidence="1">
    <location>
        <begin position="27"/>
        <end position="126"/>
    </location>
</feature>
<name>A0A6A4HFF8_9AGAR</name>
<dbReference type="InterPro" id="IPR002018">
    <property type="entry name" value="CarbesteraseB"/>
</dbReference>
<dbReference type="AlphaFoldDB" id="A0A6A4HFF8"/>
<dbReference type="Gene3D" id="3.40.50.1820">
    <property type="entry name" value="alpha/beta hydrolase"/>
    <property type="match status" value="1"/>
</dbReference>
<gene>
    <name evidence="2" type="ORF">BT96DRAFT_996028</name>
</gene>
<dbReference type="Proteomes" id="UP000799118">
    <property type="component" value="Unassembled WGS sequence"/>
</dbReference>
<dbReference type="Pfam" id="PF00135">
    <property type="entry name" value="COesterase"/>
    <property type="match status" value="1"/>
</dbReference>
<dbReference type="EMBL" id="ML769501">
    <property type="protein sequence ID" value="KAE9397189.1"/>
    <property type="molecule type" value="Genomic_DNA"/>
</dbReference>
<accession>A0A6A4HFF8</accession>
<keyword evidence="3" id="KW-1185">Reference proteome</keyword>
<sequence length="140" mass="15979">MPPYAFPSLQSCRDSRRSWIQTASNAGVKTFGYLLTQPQPENPPFLREIPYVYGTVKTPTESDSVLSTAIIDYWVSFTTSLDPNDGKGSPRPIWEQYTSQNQVLIQLNGDNMTVISDDYRKEQINFINSIPLTFNHRRSL</sequence>
<reference evidence="2" key="1">
    <citation type="journal article" date="2019" name="Environ. Microbiol.">
        <title>Fungal ecological strategies reflected in gene transcription - a case study of two litter decomposers.</title>
        <authorList>
            <person name="Barbi F."/>
            <person name="Kohler A."/>
            <person name="Barry K."/>
            <person name="Baskaran P."/>
            <person name="Daum C."/>
            <person name="Fauchery L."/>
            <person name="Ihrmark K."/>
            <person name="Kuo A."/>
            <person name="LaButti K."/>
            <person name="Lipzen A."/>
            <person name="Morin E."/>
            <person name="Grigoriev I.V."/>
            <person name="Henrissat B."/>
            <person name="Lindahl B."/>
            <person name="Martin F."/>
        </authorList>
    </citation>
    <scope>NUCLEOTIDE SEQUENCE</scope>
    <source>
        <strain evidence="2">JB14</strain>
    </source>
</reference>
<organism evidence="2 3">
    <name type="scientific">Gymnopus androsaceus JB14</name>
    <dbReference type="NCBI Taxonomy" id="1447944"/>
    <lineage>
        <taxon>Eukaryota</taxon>
        <taxon>Fungi</taxon>
        <taxon>Dikarya</taxon>
        <taxon>Basidiomycota</taxon>
        <taxon>Agaricomycotina</taxon>
        <taxon>Agaricomycetes</taxon>
        <taxon>Agaricomycetidae</taxon>
        <taxon>Agaricales</taxon>
        <taxon>Marasmiineae</taxon>
        <taxon>Omphalotaceae</taxon>
        <taxon>Gymnopus</taxon>
    </lineage>
</organism>
<dbReference type="OrthoDB" id="408631at2759"/>
<dbReference type="SUPFAM" id="SSF53474">
    <property type="entry name" value="alpha/beta-Hydrolases"/>
    <property type="match status" value="1"/>
</dbReference>
<proteinExistence type="predicted"/>
<evidence type="ECO:0000313" key="3">
    <source>
        <dbReference type="Proteomes" id="UP000799118"/>
    </source>
</evidence>
<protein>
    <recommendedName>
        <fullName evidence="1">Carboxylesterase type B domain-containing protein</fullName>
    </recommendedName>
</protein>